<dbReference type="Gene3D" id="3.40.630.10">
    <property type="entry name" value="Zn peptidases"/>
    <property type="match status" value="1"/>
</dbReference>
<dbReference type="PANTHER" id="PTHR42994">
    <property type="entry name" value="PEPTIDASE T"/>
    <property type="match status" value="1"/>
</dbReference>
<dbReference type="Proteomes" id="UP001589838">
    <property type="component" value="Unassembled WGS sequence"/>
</dbReference>
<evidence type="ECO:0000313" key="5">
    <source>
        <dbReference type="EMBL" id="MFC0469287.1"/>
    </source>
</evidence>
<keyword evidence="6" id="KW-1185">Reference proteome</keyword>
<comment type="caution">
    <text evidence="5">The sequence shown here is derived from an EMBL/GenBank/DDBJ whole genome shotgun (WGS) entry which is preliminary data.</text>
</comment>
<evidence type="ECO:0000256" key="1">
    <source>
        <dbReference type="ARBA" id="ARBA00001947"/>
    </source>
</evidence>
<keyword evidence="2" id="KW-0479">Metal-binding</keyword>
<comment type="cofactor">
    <cofactor evidence="1">
        <name>Zn(2+)</name>
        <dbReference type="ChEBI" id="CHEBI:29105"/>
    </cofactor>
</comment>
<organism evidence="5 6">
    <name type="scientific">Halalkalibacter kiskunsagensis</name>
    <dbReference type="NCBI Taxonomy" id="1548599"/>
    <lineage>
        <taxon>Bacteria</taxon>
        <taxon>Bacillati</taxon>
        <taxon>Bacillota</taxon>
        <taxon>Bacilli</taxon>
        <taxon>Bacillales</taxon>
        <taxon>Bacillaceae</taxon>
        <taxon>Halalkalibacter</taxon>
    </lineage>
</organism>
<reference evidence="5 6" key="1">
    <citation type="submission" date="2024-09" db="EMBL/GenBank/DDBJ databases">
        <authorList>
            <person name="Sun Q."/>
            <person name="Mori K."/>
        </authorList>
    </citation>
    <scope>NUCLEOTIDE SEQUENCE [LARGE SCALE GENOMIC DNA]</scope>
    <source>
        <strain evidence="5 6">NCAIM B.02610</strain>
    </source>
</reference>
<dbReference type="Pfam" id="PF04389">
    <property type="entry name" value="Peptidase_M28"/>
    <property type="match status" value="1"/>
</dbReference>
<dbReference type="RefSeq" id="WP_335963012.1">
    <property type="nucleotide sequence ID" value="NZ_JAXBLX010000039.1"/>
</dbReference>
<gene>
    <name evidence="5" type="ORF">ACFFHM_01715</name>
</gene>
<name>A0ABV6K7K1_9BACI</name>
<evidence type="ECO:0000313" key="6">
    <source>
        <dbReference type="Proteomes" id="UP001589838"/>
    </source>
</evidence>
<protein>
    <submittedName>
        <fullName evidence="5">M20/M25/M40 family metallo-hydrolase</fullName>
    </submittedName>
</protein>
<evidence type="ECO:0000256" key="3">
    <source>
        <dbReference type="ARBA" id="ARBA00022801"/>
    </source>
</evidence>
<accession>A0ABV6K7K1</accession>
<sequence length="447" mass="49786">MNGKTLLVRHGFLQSDVERAANGEMTKTGKFLKKAIGLVNTNDKKLELVLENDWLQALNEASHQVERMGRESLIDPMKQELPLADIDPHMRGIIRWLNALGFYTVYCCDGHNTRPAYVYARNHLTMQQMNLIRACVIPGIKVRFSGKKVGFYYDQGDIHKLLDVAERLYALIEIPERIVDFEAEIFKPRLLDLLSLSGSSGNERRIRTYLQQRLQRMTDYAYVDHAGNLLAYLNCGDGPTVLLSAHMDTVEEFDAGREILEDGTSLTSSSGILGADDRAGIAVILETLSRIHKTNFNGALKIVFTVKEEIGCVGSREIDTDFIEDVDGAIVVDRRGTRDIVISNGGTSFCPTGYGEVFEKAGRLLGMDDWKTTAGGLSDAKVFAGYGIPSVNLSAGYMNEHTDWESVDYKATYETVKLIEGVLHNQMIRPQFPLMTKNSSSDNPSSL</sequence>
<feature type="domain" description="Peptidase M28" evidence="4">
    <location>
        <begin position="230"/>
        <end position="401"/>
    </location>
</feature>
<keyword evidence="3" id="KW-0378">Hydrolase</keyword>
<dbReference type="PROSITE" id="PS00758">
    <property type="entry name" value="ARGE_DAPE_CPG2_1"/>
    <property type="match status" value="1"/>
</dbReference>
<dbReference type="SUPFAM" id="SSF53187">
    <property type="entry name" value="Zn-dependent exopeptidases"/>
    <property type="match status" value="1"/>
</dbReference>
<dbReference type="InterPro" id="IPR007484">
    <property type="entry name" value="Peptidase_M28"/>
</dbReference>
<dbReference type="InterPro" id="IPR001261">
    <property type="entry name" value="ArgE/DapE_CS"/>
</dbReference>
<dbReference type="EMBL" id="JBHLUX010000004">
    <property type="protein sequence ID" value="MFC0469287.1"/>
    <property type="molecule type" value="Genomic_DNA"/>
</dbReference>
<proteinExistence type="predicted"/>
<evidence type="ECO:0000256" key="2">
    <source>
        <dbReference type="ARBA" id="ARBA00022723"/>
    </source>
</evidence>
<dbReference type="PANTHER" id="PTHR42994:SF2">
    <property type="entry name" value="PEPTIDASE"/>
    <property type="match status" value="1"/>
</dbReference>
<evidence type="ECO:0000259" key="4">
    <source>
        <dbReference type="Pfam" id="PF04389"/>
    </source>
</evidence>